<dbReference type="PANTHER" id="PTHR30292">
    <property type="entry name" value="UNCHARACTERIZED PROTEIN YBGL-RELATED"/>
    <property type="match status" value="1"/>
</dbReference>
<dbReference type="HAMAP" id="MF_00691">
    <property type="entry name" value="PxpA"/>
    <property type="match status" value="1"/>
</dbReference>
<protein>
    <recommendedName>
        <fullName evidence="1">5-oxoprolinase subunit A</fullName>
        <shortName evidence="1">5-OPase subunit A</shortName>
        <ecNumber evidence="1">3.5.2.9</ecNumber>
    </recommendedName>
    <alternativeName>
        <fullName evidence="1">5-oxoprolinase (ATP-hydrolyzing) subunit A</fullName>
    </alternativeName>
</protein>
<comment type="subunit">
    <text evidence="1">Forms a complex composed of PxpA, PxpB and PxpC.</text>
</comment>
<keyword evidence="1" id="KW-0547">Nucleotide-binding</keyword>
<dbReference type="EC" id="3.5.2.9" evidence="1"/>
<dbReference type="GO" id="GO:0005975">
    <property type="term" value="P:carbohydrate metabolic process"/>
    <property type="evidence" value="ECO:0007669"/>
    <property type="project" value="InterPro"/>
</dbReference>
<dbReference type="AlphaFoldDB" id="A0AAJ1HUL3"/>
<keyword evidence="1" id="KW-0067">ATP-binding</keyword>
<dbReference type="Pfam" id="PF03746">
    <property type="entry name" value="LamB_YcsF"/>
    <property type="match status" value="1"/>
</dbReference>
<dbReference type="RefSeq" id="WP_272208901.1">
    <property type="nucleotide sequence ID" value="NZ_JAQOMV010000030.1"/>
</dbReference>
<comment type="caution">
    <text evidence="2">The sequence shown here is derived from an EMBL/GenBank/DDBJ whole genome shotgun (WGS) entry which is preliminary data.</text>
</comment>
<dbReference type="Proteomes" id="UP001220670">
    <property type="component" value="Unassembled WGS sequence"/>
</dbReference>
<dbReference type="Gene3D" id="3.20.20.370">
    <property type="entry name" value="Glycoside hydrolase/deacetylase"/>
    <property type="match status" value="1"/>
</dbReference>
<dbReference type="EMBL" id="JAQONE010000022">
    <property type="protein sequence ID" value="MDC2829749.1"/>
    <property type="molecule type" value="Genomic_DNA"/>
</dbReference>
<dbReference type="CDD" id="cd10787">
    <property type="entry name" value="LamB_YcsF_like"/>
    <property type="match status" value="1"/>
</dbReference>
<dbReference type="PANTHER" id="PTHR30292:SF0">
    <property type="entry name" value="5-OXOPROLINASE SUBUNIT A"/>
    <property type="match status" value="1"/>
</dbReference>
<dbReference type="InterPro" id="IPR005501">
    <property type="entry name" value="LamB/YcsF/PxpA-like"/>
</dbReference>
<dbReference type="GO" id="GO:0005524">
    <property type="term" value="F:ATP binding"/>
    <property type="evidence" value="ECO:0007669"/>
    <property type="project" value="UniProtKB-UniRule"/>
</dbReference>
<reference evidence="2" key="1">
    <citation type="submission" date="2023-01" db="EMBL/GenBank/DDBJ databases">
        <title>Genome analysis of 13 Lactobacillus isolated from gut of wild boar.</title>
        <authorList>
            <person name="Papp P."/>
            <person name="Libisch B."/>
            <person name="Nagy T."/>
            <person name="Olasz F."/>
        </authorList>
    </citation>
    <scope>NUCLEOTIDE SEQUENCE</scope>
    <source>
        <strain evidence="2">F146</strain>
    </source>
</reference>
<name>A0AAJ1HUL3_LIMMU</name>
<dbReference type="GO" id="GO:0017168">
    <property type="term" value="F:5-oxoprolinase (ATP-hydrolyzing) activity"/>
    <property type="evidence" value="ECO:0007669"/>
    <property type="project" value="UniProtKB-UniRule"/>
</dbReference>
<accession>A0AAJ1HUL3</accession>
<dbReference type="SUPFAM" id="SSF88713">
    <property type="entry name" value="Glycoside hydrolase/deacetylase"/>
    <property type="match status" value="1"/>
</dbReference>
<organism evidence="2 3">
    <name type="scientific">Limosilactobacillus mucosae</name>
    <name type="common">Lactobacillus mucosae</name>
    <dbReference type="NCBI Taxonomy" id="97478"/>
    <lineage>
        <taxon>Bacteria</taxon>
        <taxon>Bacillati</taxon>
        <taxon>Bacillota</taxon>
        <taxon>Bacilli</taxon>
        <taxon>Lactobacillales</taxon>
        <taxon>Lactobacillaceae</taxon>
        <taxon>Limosilactobacillus</taxon>
    </lineage>
</organism>
<dbReference type="InterPro" id="IPR011330">
    <property type="entry name" value="Glyco_hydro/deAcase_b/a-brl"/>
</dbReference>
<comment type="function">
    <text evidence="1">Catalyzes the cleavage of 5-oxoproline to form L-glutamate coupled to the hydrolysis of ATP to ADP and inorganic phosphate.</text>
</comment>
<comment type="catalytic activity">
    <reaction evidence="1">
        <text>5-oxo-L-proline + ATP + 2 H2O = L-glutamate + ADP + phosphate + H(+)</text>
        <dbReference type="Rhea" id="RHEA:10348"/>
        <dbReference type="ChEBI" id="CHEBI:15377"/>
        <dbReference type="ChEBI" id="CHEBI:15378"/>
        <dbReference type="ChEBI" id="CHEBI:29985"/>
        <dbReference type="ChEBI" id="CHEBI:30616"/>
        <dbReference type="ChEBI" id="CHEBI:43474"/>
        <dbReference type="ChEBI" id="CHEBI:58402"/>
        <dbReference type="ChEBI" id="CHEBI:456216"/>
        <dbReference type="EC" id="3.5.2.9"/>
    </reaction>
</comment>
<dbReference type="NCBIfam" id="NF003816">
    <property type="entry name" value="PRK05406.1-5"/>
    <property type="match status" value="1"/>
</dbReference>
<comment type="similarity">
    <text evidence="1">Belongs to the LamB/PxpA family.</text>
</comment>
<sequence>MKVDLNSDLGESFGHYVLGNDEQILPLITSANVACGYHAGDPNVMAKTVALAERDGVAIGAHPSYPDRVGFGRRRMDMKLENVENMITYQVSALQGFVKGHKLHHVKPHGALYNAAAKDLQLALAICRGIARVDPELPVYGLAGSQLIVAAREVGLPYASEVFADRAYQSDGTLVPRIKPHAVLHDPQEVANRAVSMIQEHAVTAITGEKVDLDVDTICVHGDNEEALAIVKALRAALKDAEIEIAPFDFRH</sequence>
<evidence type="ECO:0000256" key="1">
    <source>
        <dbReference type="HAMAP-Rule" id="MF_00691"/>
    </source>
</evidence>
<keyword evidence="1" id="KW-0378">Hydrolase</keyword>
<proteinExistence type="inferred from homology"/>
<evidence type="ECO:0000313" key="3">
    <source>
        <dbReference type="Proteomes" id="UP001220670"/>
    </source>
</evidence>
<dbReference type="NCBIfam" id="NF003814">
    <property type="entry name" value="PRK05406.1-3"/>
    <property type="match status" value="1"/>
</dbReference>
<gene>
    <name evidence="1" type="primary">pxpA</name>
    <name evidence="2" type="ORF">PO250_05435</name>
</gene>
<evidence type="ECO:0000313" key="2">
    <source>
        <dbReference type="EMBL" id="MDC2829749.1"/>
    </source>
</evidence>